<dbReference type="Gene3D" id="3.40.50.300">
    <property type="entry name" value="P-loop containing nucleotide triphosphate hydrolases"/>
    <property type="match status" value="1"/>
</dbReference>
<comment type="caution">
    <text evidence="3">The sequence shown here is derived from an EMBL/GenBank/DDBJ whole genome shotgun (WGS) entry which is preliminary data.</text>
</comment>
<evidence type="ECO:0000256" key="1">
    <source>
        <dbReference type="SAM" id="Phobius"/>
    </source>
</evidence>
<dbReference type="InterPro" id="IPR011646">
    <property type="entry name" value="KAP_P-loop"/>
</dbReference>
<feature type="domain" description="KAP NTPase" evidence="2">
    <location>
        <begin position="45"/>
        <end position="413"/>
    </location>
</feature>
<accession>A0ABT0RGU7</accession>
<gene>
    <name evidence="3" type="ORF">LZ519_09250</name>
</gene>
<organism evidence="3 4">
    <name type="scientific">Sphingomonas anseongensis</name>
    <dbReference type="NCBI Taxonomy" id="2908207"/>
    <lineage>
        <taxon>Bacteria</taxon>
        <taxon>Pseudomonadati</taxon>
        <taxon>Pseudomonadota</taxon>
        <taxon>Alphaproteobacteria</taxon>
        <taxon>Sphingomonadales</taxon>
        <taxon>Sphingomonadaceae</taxon>
        <taxon>Sphingomonas</taxon>
    </lineage>
</organism>
<reference evidence="3" key="1">
    <citation type="submission" date="2022-05" db="EMBL/GenBank/DDBJ databases">
        <authorList>
            <person name="Jo J.-H."/>
            <person name="Im W.-T."/>
        </authorList>
    </citation>
    <scope>NUCLEOTIDE SEQUENCE</scope>
    <source>
        <strain evidence="3">RG327</strain>
    </source>
</reference>
<keyword evidence="1" id="KW-0812">Transmembrane</keyword>
<keyword evidence="1" id="KW-0472">Membrane</keyword>
<sequence>MQSVRKPAASKPRYIIDEPADKDRFQAHSGIVDGIINSIVNEPRLRMIALLGRWGTGKSSIVHQFEKRLANEHSGKYIIFKYDAWAHQGDPSRRSILEELISFLIGKRLTRLKTWKETFQEISGEREDSTTRKQSKLTWLAKVLLVLLLPLPFLISLLDFDVLTAVFSDKPSGVGRAILIATLLYLLLMISIFPVSFLATRKWKSLAADEKFGVRIQHFWQSGPDILSLILTRNTEDSSSTTVRKPQPTTIEFRRILRRIIRSQKSSRLVFVVDNLDRIDPLEALGIWSVMVGLVADETHRVSPEKEPLLIVPLDKQALSELVKAQHNTGFDSDQLIEKSFDVIFEVPPPVLSDWRAFLERQFRFVELADRESFARELYWVGQYFEQWCRARDDGRITPRRINRFLNQLVSLQAQSADRVSPSLLAYYVANRTKADADILALLSTEKPGSEIGNEWQTQLAAVHFGVRADDAAQVVLGDELRRALDESEQKTFDRARGVRGFDGVLERYIETPPKTTAGLADAAPLLTLASYLAAARDGISQMVWDRLWVAIQGSDGVNVQPAVVTKAVEALIGCVSASLITNGADALLSIVVTAIDKSTDEKELATLVEAGSSIVAAVGEKAGRLPIADINLALKILKHSDDDAAFLKVTKCEATYAEVAARLIDEMATTSSWAVPGRAALVGREPAAQIFQGERSEFYTNLVAGIGETLRSEEAPAAAKTAAIRLYAERVHAEPEFKELADELKADDTINELTDLAISNPKVPLLGPITALRLTYDVGFDDENAAQAHSKLLEPVDVARSVLINIRAMNDRSFLPLFKSFDESSSNLFELLPPLLRHAVVSGNIGHWVDSKWMIKNFASFRAWLTESQARSLASLMVQIENFEEKILTSEEGAFADYINYLDKAQATDLLVKRLSSFSVDDWKELITGQSPLWSRIGGAKMPLLEPQRKSSTLHDALTAILNGPTGSIGYHGVLRVAKLLPWLNDQSRVDVLRAGLRATVERGDTDLFLLLAKNDHFRSEASRRPFLRDALITLFDPLSRSGAGRTFIERNIDALRGTETSLLTKVQWRLGRAIRSREASVREWAAFVRDKLS</sequence>
<evidence type="ECO:0000313" key="4">
    <source>
        <dbReference type="Proteomes" id="UP001165343"/>
    </source>
</evidence>
<dbReference type="RefSeq" id="WP_249868390.1">
    <property type="nucleotide sequence ID" value="NZ_JAMGBC010000001.1"/>
</dbReference>
<dbReference type="Proteomes" id="UP001165343">
    <property type="component" value="Unassembled WGS sequence"/>
</dbReference>
<keyword evidence="1" id="KW-1133">Transmembrane helix</keyword>
<dbReference type="Pfam" id="PF07693">
    <property type="entry name" value="KAP_NTPase"/>
    <property type="match status" value="1"/>
</dbReference>
<feature type="transmembrane region" description="Helical" evidence="1">
    <location>
        <begin position="178"/>
        <end position="199"/>
    </location>
</feature>
<dbReference type="InterPro" id="IPR027417">
    <property type="entry name" value="P-loop_NTPase"/>
</dbReference>
<dbReference type="EMBL" id="JAMGBC010000001">
    <property type="protein sequence ID" value="MCL6679495.1"/>
    <property type="molecule type" value="Genomic_DNA"/>
</dbReference>
<name>A0ABT0RGU7_9SPHN</name>
<proteinExistence type="predicted"/>
<protein>
    <submittedName>
        <fullName evidence="3">KAP family NTPase</fullName>
    </submittedName>
</protein>
<feature type="transmembrane region" description="Helical" evidence="1">
    <location>
        <begin position="139"/>
        <end position="158"/>
    </location>
</feature>
<evidence type="ECO:0000259" key="2">
    <source>
        <dbReference type="Pfam" id="PF07693"/>
    </source>
</evidence>
<keyword evidence="4" id="KW-1185">Reference proteome</keyword>
<evidence type="ECO:0000313" key="3">
    <source>
        <dbReference type="EMBL" id="MCL6679495.1"/>
    </source>
</evidence>
<dbReference type="SUPFAM" id="SSF52540">
    <property type="entry name" value="P-loop containing nucleoside triphosphate hydrolases"/>
    <property type="match status" value="1"/>
</dbReference>